<feature type="domain" description="B30.2/SPRY" evidence="6">
    <location>
        <begin position="277"/>
        <end position="478"/>
    </location>
</feature>
<dbReference type="InterPro" id="IPR003877">
    <property type="entry name" value="SPRY_dom"/>
</dbReference>
<keyword evidence="4" id="KW-0175">Coiled coil</keyword>
<dbReference type="PROSITE" id="PS50119">
    <property type="entry name" value="ZF_BBOX"/>
    <property type="match status" value="1"/>
</dbReference>
<dbReference type="SMART" id="SM00449">
    <property type="entry name" value="SPRY"/>
    <property type="match status" value="1"/>
</dbReference>
<organism evidence="7 8">
    <name type="scientific">Pteropus alecto</name>
    <name type="common">Black flying fox</name>
    <dbReference type="NCBI Taxonomy" id="9402"/>
    <lineage>
        <taxon>Eukaryota</taxon>
        <taxon>Metazoa</taxon>
        <taxon>Chordata</taxon>
        <taxon>Craniata</taxon>
        <taxon>Vertebrata</taxon>
        <taxon>Euteleostomi</taxon>
        <taxon>Mammalia</taxon>
        <taxon>Eutheria</taxon>
        <taxon>Laurasiatheria</taxon>
        <taxon>Chiroptera</taxon>
        <taxon>Yinpterochiroptera</taxon>
        <taxon>Pteropodoidea</taxon>
        <taxon>Pteropodidae</taxon>
        <taxon>Pteropodinae</taxon>
        <taxon>Pteropus</taxon>
    </lineage>
</organism>
<evidence type="ECO:0000313" key="8">
    <source>
        <dbReference type="Proteomes" id="UP000010552"/>
    </source>
</evidence>
<feature type="domain" description="B box-type" evidence="5">
    <location>
        <begin position="60"/>
        <end position="101"/>
    </location>
</feature>
<protein>
    <submittedName>
        <fullName evidence="7">Tripartite motif family-like protein 2</fullName>
    </submittedName>
</protein>
<dbReference type="SUPFAM" id="SSF49899">
    <property type="entry name" value="Concanavalin A-like lectins/glucanases"/>
    <property type="match status" value="1"/>
</dbReference>
<reference evidence="8" key="1">
    <citation type="journal article" date="2013" name="Science">
        <title>Comparative analysis of bat genomes provides insight into the evolution of flight and immunity.</title>
        <authorList>
            <person name="Zhang G."/>
            <person name="Cowled C."/>
            <person name="Shi Z."/>
            <person name="Huang Z."/>
            <person name="Bishop-Lilly K.A."/>
            <person name="Fang X."/>
            <person name="Wynne J.W."/>
            <person name="Xiong Z."/>
            <person name="Baker M.L."/>
            <person name="Zhao W."/>
            <person name="Tachedjian M."/>
            <person name="Zhu Y."/>
            <person name="Zhou P."/>
            <person name="Jiang X."/>
            <person name="Ng J."/>
            <person name="Yang L."/>
            <person name="Wu L."/>
            <person name="Xiao J."/>
            <person name="Feng Y."/>
            <person name="Chen Y."/>
            <person name="Sun X."/>
            <person name="Zhang Y."/>
            <person name="Marsh G.A."/>
            <person name="Crameri G."/>
            <person name="Broder C.C."/>
            <person name="Frey K.G."/>
            <person name="Wang L.F."/>
            <person name="Wang J."/>
        </authorList>
    </citation>
    <scope>NUCLEOTIDE SEQUENCE [LARGE SCALE GENOMIC DNA]</scope>
</reference>
<feature type="coiled-coil region" evidence="4">
    <location>
        <begin position="183"/>
        <end position="214"/>
    </location>
</feature>
<dbReference type="InterPro" id="IPR006574">
    <property type="entry name" value="PRY"/>
</dbReference>
<sequence length="490" mass="56157">MLDCVWMLRLASVSAPEHLYSFPVRSAGKNIAHQKLPNLQLRISSGMSRRLSLKLQQKILEDAYCEKHLEPHLLFCDDDQITLCDKCLQSPEHRNHMIYGVQEAAENYRKLFQELLNTLMEKLEVAKNLLADEKERMVMVQGEEQNFKEMIESEYKMMFRLMTEEKEMNFQSLQPELFNQDLRKASRRQMMEFSAELEEKSKEMIQRLNNLGRENMNKLKESEVRLSEQICSLQKIIAELQKKCGESTLALLQDARYCLDQSGGSLLLQCLEPAQITDLSLCQIPGMSKMLKVLQRPITLDPKTAHPYLVLSEDLRSIRLRNVQQDVPGNPGRFDFSATVLGVESFTSGRHYWEVDVQKATEWQLGVFEDSASRKGDTFKASRDKVLLTGSMMGTDYTFWVFPPLKRVSLGDQMHKVGVFLDCKYRQISFYDVTKSLLIYNFSHLAFQGALRPIFSLCIPSGGTNSNSLSICLPDVFSCNVTVSPQSPLV</sequence>
<dbReference type="eggNOG" id="KOG2177">
    <property type="taxonomic scope" value="Eukaryota"/>
</dbReference>
<evidence type="ECO:0000256" key="4">
    <source>
        <dbReference type="SAM" id="Coils"/>
    </source>
</evidence>
<dbReference type="PROSITE" id="PS50188">
    <property type="entry name" value="B302_SPRY"/>
    <property type="match status" value="1"/>
</dbReference>
<dbReference type="SUPFAM" id="SSF57845">
    <property type="entry name" value="B-box zinc-binding domain"/>
    <property type="match status" value="1"/>
</dbReference>
<evidence type="ECO:0000313" key="7">
    <source>
        <dbReference type="EMBL" id="ELK08850.1"/>
    </source>
</evidence>
<dbReference type="InterPro" id="IPR050143">
    <property type="entry name" value="TRIM/RBCC"/>
</dbReference>
<gene>
    <name evidence="7" type="ORF">PAL_GLEAN10021678</name>
</gene>
<dbReference type="Gene3D" id="2.60.120.920">
    <property type="match status" value="1"/>
</dbReference>
<dbReference type="FunCoup" id="L5KBD8">
    <property type="interactions" value="2"/>
</dbReference>
<dbReference type="Gene3D" id="3.30.160.60">
    <property type="entry name" value="Classic Zinc Finger"/>
    <property type="match status" value="1"/>
</dbReference>
<name>L5KBD8_PTEAL</name>
<evidence type="ECO:0000256" key="1">
    <source>
        <dbReference type="ARBA" id="ARBA00022771"/>
    </source>
</evidence>
<dbReference type="GO" id="GO:0008270">
    <property type="term" value="F:zinc ion binding"/>
    <property type="evidence" value="ECO:0007669"/>
    <property type="project" value="UniProtKB-KW"/>
</dbReference>
<dbReference type="InterPro" id="IPR000315">
    <property type="entry name" value="Znf_B-box"/>
</dbReference>
<dbReference type="Pfam" id="PF00622">
    <property type="entry name" value="SPRY"/>
    <property type="match status" value="1"/>
</dbReference>
<dbReference type="InterPro" id="IPR003879">
    <property type="entry name" value="Butyrophylin_SPRY"/>
</dbReference>
<dbReference type="SMART" id="SM00336">
    <property type="entry name" value="BBOX"/>
    <property type="match status" value="1"/>
</dbReference>
<dbReference type="InterPro" id="IPR043136">
    <property type="entry name" value="B30.2/SPRY_sf"/>
</dbReference>
<keyword evidence="1 3" id="KW-0863">Zinc-finger</keyword>
<dbReference type="Proteomes" id="UP000010552">
    <property type="component" value="Unassembled WGS sequence"/>
</dbReference>
<dbReference type="InParanoid" id="L5KBD8"/>
<dbReference type="PANTHER" id="PTHR24103">
    <property type="entry name" value="E3 UBIQUITIN-PROTEIN LIGASE TRIM"/>
    <property type="match status" value="1"/>
</dbReference>
<evidence type="ECO:0000256" key="2">
    <source>
        <dbReference type="ARBA" id="ARBA00022833"/>
    </source>
</evidence>
<dbReference type="PRINTS" id="PR01407">
    <property type="entry name" value="BUTYPHLNCDUF"/>
</dbReference>
<keyword evidence="8" id="KW-1185">Reference proteome</keyword>
<evidence type="ECO:0000256" key="3">
    <source>
        <dbReference type="PROSITE-ProRule" id="PRU00024"/>
    </source>
</evidence>
<dbReference type="AlphaFoldDB" id="L5KBD8"/>
<dbReference type="CDD" id="cd13733">
    <property type="entry name" value="SPRY_PRY_C-I_1"/>
    <property type="match status" value="1"/>
</dbReference>
<proteinExistence type="predicted"/>
<dbReference type="STRING" id="9402.L5KBD8"/>
<dbReference type="Pfam" id="PF13765">
    <property type="entry name" value="PRY"/>
    <property type="match status" value="1"/>
</dbReference>
<evidence type="ECO:0000259" key="6">
    <source>
        <dbReference type="PROSITE" id="PS50188"/>
    </source>
</evidence>
<keyword evidence="2" id="KW-0862">Zinc</keyword>
<dbReference type="SMART" id="SM00589">
    <property type="entry name" value="PRY"/>
    <property type="match status" value="1"/>
</dbReference>
<accession>L5KBD8</accession>
<dbReference type="InterPro" id="IPR001870">
    <property type="entry name" value="B30.2/SPRY"/>
</dbReference>
<evidence type="ECO:0000259" key="5">
    <source>
        <dbReference type="PROSITE" id="PS50119"/>
    </source>
</evidence>
<dbReference type="FunFam" id="2.60.120.920:FF:000004">
    <property type="entry name" value="Butyrophilin subfamily 1 member A1"/>
    <property type="match status" value="1"/>
</dbReference>
<keyword evidence="1 3" id="KW-0479">Metal-binding</keyword>
<dbReference type="InterPro" id="IPR013320">
    <property type="entry name" value="ConA-like_dom_sf"/>
</dbReference>
<dbReference type="Pfam" id="PF00643">
    <property type="entry name" value="zf-B_box"/>
    <property type="match status" value="1"/>
</dbReference>
<dbReference type="EMBL" id="KB030862">
    <property type="protein sequence ID" value="ELK08850.1"/>
    <property type="molecule type" value="Genomic_DNA"/>
</dbReference>